<dbReference type="Pfam" id="PF08447">
    <property type="entry name" value="PAS_3"/>
    <property type="match status" value="1"/>
</dbReference>
<dbReference type="InterPro" id="IPR000700">
    <property type="entry name" value="PAS-assoc_C"/>
</dbReference>
<dbReference type="CDD" id="cd00130">
    <property type="entry name" value="PAS"/>
    <property type="match status" value="1"/>
</dbReference>
<dbReference type="CDD" id="cd01948">
    <property type="entry name" value="EAL"/>
    <property type="match status" value="1"/>
</dbReference>
<reference evidence="6" key="1">
    <citation type="submission" date="2021-06" db="EMBL/GenBank/DDBJ databases">
        <title>Bradyrhizobium sp. S2-11-2 Genome sequencing.</title>
        <authorList>
            <person name="Jin L."/>
        </authorList>
    </citation>
    <scope>NUCLEOTIDE SEQUENCE</scope>
    <source>
        <strain evidence="6">S2-11-2</strain>
    </source>
</reference>
<evidence type="ECO:0000256" key="1">
    <source>
        <dbReference type="ARBA" id="ARBA00051114"/>
    </source>
</evidence>
<evidence type="ECO:0000259" key="4">
    <source>
        <dbReference type="PROSITE" id="PS50883"/>
    </source>
</evidence>
<dbReference type="FunFam" id="3.30.70.270:FF:000001">
    <property type="entry name" value="Diguanylate cyclase domain protein"/>
    <property type="match status" value="1"/>
</dbReference>
<organism evidence="6 7">
    <name type="scientific">Bradyrhizobium sediminis</name>
    <dbReference type="NCBI Taxonomy" id="2840469"/>
    <lineage>
        <taxon>Bacteria</taxon>
        <taxon>Pseudomonadati</taxon>
        <taxon>Pseudomonadota</taxon>
        <taxon>Alphaproteobacteria</taxon>
        <taxon>Hyphomicrobiales</taxon>
        <taxon>Nitrobacteraceae</taxon>
        <taxon>Bradyrhizobium</taxon>
    </lineage>
</organism>
<dbReference type="SMART" id="SM00065">
    <property type="entry name" value="GAF"/>
    <property type="match status" value="1"/>
</dbReference>
<dbReference type="PROSITE" id="PS50883">
    <property type="entry name" value="EAL"/>
    <property type="match status" value="1"/>
</dbReference>
<dbReference type="NCBIfam" id="TIGR00254">
    <property type="entry name" value="GGDEF"/>
    <property type="match status" value="1"/>
</dbReference>
<feature type="domain" description="PAC" evidence="3">
    <location>
        <begin position="283"/>
        <end position="335"/>
    </location>
</feature>
<dbReference type="Pfam" id="PF00990">
    <property type="entry name" value="GGDEF"/>
    <property type="match status" value="1"/>
</dbReference>
<dbReference type="SUPFAM" id="SSF55781">
    <property type="entry name" value="GAF domain-like"/>
    <property type="match status" value="1"/>
</dbReference>
<dbReference type="InterPro" id="IPR003018">
    <property type="entry name" value="GAF"/>
</dbReference>
<accession>A0A975NM59</accession>
<dbReference type="InterPro" id="IPR029787">
    <property type="entry name" value="Nucleotide_cyclase"/>
</dbReference>
<dbReference type="CDD" id="cd01949">
    <property type="entry name" value="GGDEF"/>
    <property type="match status" value="1"/>
</dbReference>
<dbReference type="EMBL" id="CP076135">
    <property type="protein sequence ID" value="QWG17390.1"/>
    <property type="molecule type" value="Genomic_DNA"/>
</dbReference>
<dbReference type="AlphaFoldDB" id="A0A975NM59"/>
<evidence type="ECO:0000259" key="5">
    <source>
        <dbReference type="PROSITE" id="PS50887"/>
    </source>
</evidence>
<dbReference type="InterPro" id="IPR035965">
    <property type="entry name" value="PAS-like_dom_sf"/>
</dbReference>
<dbReference type="SMART" id="SM00052">
    <property type="entry name" value="EAL"/>
    <property type="match status" value="1"/>
</dbReference>
<dbReference type="SUPFAM" id="SSF55073">
    <property type="entry name" value="Nucleotide cyclase"/>
    <property type="match status" value="1"/>
</dbReference>
<dbReference type="InterPro" id="IPR001633">
    <property type="entry name" value="EAL_dom"/>
</dbReference>
<dbReference type="SUPFAM" id="SSF141868">
    <property type="entry name" value="EAL domain-like"/>
    <property type="match status" value="1"/>
</dbReference>
<dbReference type="InterPro" id="IPR035919">
    <property type="entry name" value="EAL_sf"/>
</dbReference>
<feature type="domain" description="EAL" evidence="4">
    <location>
        <begin position="509"/>
        <end position="764"/>
    </location>
</feature>
<dbReference type="InterPro" id="IPR000014">
    <property type="entry name" value="PAS"/>
</dbReference>
<dbReference type="GO" id="GO:0071111">
    <property type="term" value="F:cyclic-guanylate-specific phosphodiesterase activity"/>
    <property type="evidence" value="ECO:0007669"/>
    <property type="project" value="UniProtKB-EC"/>
</dbReference>
<protein>
    <submittedName>
        <fullName evidence="6">EAL domain-containing protein</fullName>
    </submittedName>
</protein>
<dbReference type="NCBIfam" id="TIGR00229">
    <property type="entry name" value="sensory_box"/>
    <property type="match status" value="1"/>
</dbReference>
<name>A0A975NM59_9BRAD</name>
<dbReference type="InterPro" id="IPR000160">
    <property type="entry name" value="GGDEF_dom"/>
</dbReference>
<evidence type="ECO:0000256" key="2">
    <source>
        <dbReference type="SAM" id="MobiDB-lite"/>
    </source>
</evidence>
<dbReference type="FunFam" id="3.20.20.450:FF:000001">
    <property type="entry name" value="Cyclic di-GMP phosphodiesterase yahA"/>
    <property type="match status" value="1"/>
</dbReference>
<dbReference type="GO" id="GO:0071732">
    <property type="term" value="P:cellular response to nitric oxide"/>
    <property type="evidence" value="ECO:0007669"/>
    <property type="project" value="UniProtKB-ARBA"/>
</dbReference>
<dbReference type="InterPro" id="IPR001610">
    <property type="entry name" value="PAC"/>
</dbReference>
<dbReference type="InterPro" id="IPR013655">
    <property type="entry name" value="PAS_fold_3"/>
</dbReference>
<dbReference type="SMART" id="SM00086">
    <property type="entry name" value="PAC"/>
    <property type="match status" value="1"/>
</dbReference>
<sequence length="783" mass="86501">MVDKLKTQSQSEASDRARLANSPATPETHRRDLLLEAIARSAKELLRASDLTRSIPKVLEHVGLATSVGRVHMLEVDPAGPIDEGRIIGHYLWSAAGVSTPAFFSDARGRTLVDVGLQSWVPKLMRGESVAGLVREFEDPVRRFFELGSVKSTVAVPVFAEDQWWGLIGFDDCRSERKWSPREIDALRTLAELVGAAVTQTRRLQKFSDANRIVENSPTMLYRLSAQPPFGLIYLSQNVRRYGYDAEELLASPSRWMQLIESEYHPAIAADIKSIIEGRVDSTLLEFRLKKSDGSLVWLEGRGYAVRDEEHRLVAIEGVLNDITERKSADEKIAAMVRTDLLTGLANRAAFIERLQLAFARSQRGANPFAVHYLDLDHFKDVNDTLGHPAGDTLLRAVADRLRGCVRETDLVARFGGDEFAVLQDDISDVVGVEAMATKIGASLAAPFLIDGNQVHTTASIGIVPYDSDAGGPEAMMRKADLALYRAKDEGRNQFRFHMAELDRQLRERMMIAADLHLAIERQEFELYYQPQVELESGRIVGLEALIRWNHPTRGLLLPTVFIPIAETTGSILPIGEWAIEQACRQIRLWRDQGVVPPLVAVNISAAQFRGTSDLDRIVANSLARFGVAPSALELELTESVLMETSQKHKGSLERLRQLGVRLAIDDFGTGYSSMSYLRRFPFDRIKIDKSFIDDVATQNESIKIVRAIVTLAEGLGMSTIAEGVESADQVDKLRELGCDQIQGFFFANPHPAGEIAGLLAQRLEGADAAAGYPPPNDGAASG</sequence>
<dbReference type="SUPFAM" id="SSF55785">
    <property type="entry name" value="PYP-like sensor domain (PAS domain)"/>
    <property type="match status" value="1"/>
</dbReference>
<evidence type="ECO:0000259" key="3">
    <source>
        <dbReference type="PROSITE" id="PS50113"/>
    </source>
</evidence>
<dbReference type="PANTHER" id="PTHR44757:SF2">
    <property type="entry name" value="BIOFILM ARCHITECTURE MAINTENANCE PROTEIN MBAA"/>
    <property type="match status" value="1"/>
</dbReference>
<proteinExistence type="predicted"/>
<dbReference type="SMART" id="SM00267">
    <property type="entry name" value="GGDEF"/>
    <property type="match status" value="1"/>
</dbReference>
<comment type="catalytic activity">
    <reaction evidence="1">
        <text>3',3'-c-di-GMP + H2O = 5'-phosphoguanylyl(3'-&gt;5')guanosine + H(+)</text>
        <dbReference type="Rhea" id="RHEA:24902"/>
        <dbReference type="ChEBI" id="CHEBI:15377"/>
        <dbReference type="ChEBI" id="CHEBI:15378"/>
        <dbReference type="ChEBI" id="CHEBI:58754"/>
        <dbReference type="ChEBI" id="CHEBI:58805"/>
        <dbReference type="EC" id="3.1.4.52"/>
    </reaction>
    <physiologicalReaction direction="left-to-right" evidence="1">
        <dbReference type="Rhea" id="RHEA:24903"/>
    </physiologicalReaction>
</comment>
<dbReference type="InterPro" id="IPR043128">
    <property type="entry name" value="Rev_trsase/Diguanyl_cyclase"/>
</dbReference>
<dbReference type="Pfam" id="PF01590">
    <property type="entry name" value="GAF"/>
    <property type="match status" value="1"/>
</dbReference>
<dbReference type="PROSITE" id="PS50887">
    <property type="entry name" value="GGDEF"/>
    <property type="match status" value="1"/>
</dbReference>
<evidence type="ECO:0000313" key="7">
    <source>
        <dbReference type="Proteomes" id="UP000680805"/>
    </source>
</evidence>
<feature type="region of interest" description="Disordered" evidence="2">
    <location>
        <begin position="1"/>
        <end position="27"/>
    </location>
</feature>
<dbReference type="PANTHER" id="PTHR44757">
    <property type="entry name" value="DIGUANYLATE CYCLASE DGCP"/>
    <property type="match status" value="1"/>
</dbReference>
<gene>
    <name evidence="6" type="ORF">KMZ68_20850</name>
</gene>
<dbReference type="Gene3D" id="3.30.450.20">
    <property type="entry name" value="PAS domain"/>
    <property type="match status" value="1"/>
</dbReference>
<dbReference type="Pfam" id="PF00563">
    <property type="entry name" value="EAL"/>
    <property type="match status" value="1"/>
</dbReference>
<dbReference type="Proteomes" id="UP000680805">
    <property type="component" value="Chromosome"/>
</dbReference>
<dbReference type="Gene3D" id="3.20.20.450">
    <property type="entry name" value="EAL domain"/>
    <property type="match status" value="1"/>
</dbReference>
<dbReference type="Gene3D" id="3.30.450.40">
    <property type="match status" value="1"/>
</dbReference>
<dbReference type="Gene3D" id="3.30.70.270">
    <property type="match status" value="1"/>
</dbReference>
<dbReference type="PROSITE" id="PS50113">
    <property type="entry name" value="PAC"/>
    <property type="match status" value="1"/>
</dbReference>
<feature type="domain" description="GGDEF" evidence="5">
    <location>
        <begin position="367"/>
        <end position="500"/>
    </location>
</feature>
<evidence type="ECO:0000313" key="6">
    <source>
        <dbReference type="EMBL" id="QWG17390.1"/>
    </source>
</evidence>
<dbReference type="RefSeq" id="WP_215613040.1">
    <property type="nucleotide sequence ID" value="NZ_CP076135.1"/>
</dbReference>
<dbReference type="InterPro" id="IPR052155">
    <property type="entry name" value="Biofilm_reg_signaling"/>
</dbReference>
<dbReference type="KEGG" id="bsei:KMZ68_20850"/>
<dbReference type="InterPro" id="IPR029016">
    <property type="entry name" value="GAF-like_dom_sf"/>
</dbReference>